<reference evidence="2 3" key="1">
    <citation type="submission" date="2023-10" db="EMBL/GenBank/DDBJ databases">
        <title>Noviherbaspirillum sp. CPCC 100848 genome assembly.</title>
        <authorList>
            <person name="Li X.Y."/>
            <person name="Fang X.M."/>
        </authorList>
    </citation>
    <scope>NUCLEOTIDE SEQUENCE [LARGE SCALE GENOMIC DNA]</scope>
    <source>
        <strain evidence="2 3">CPCC 100848</strain>
    </source>
</reference>
<feature type="signal peptide" evidence="1">
    <location>
        <begin position="1"/>
        <end position="30"/>
    </location>
</feature>
<keyword evidence="3" id="KW-1185">Reference proteome</keyword>
<evidence type="ECO:0000256" key="1">
    <source>
        <dbReference type="SAM" id="SignalP"/>
    </source>
</evidence>
<gene>
    <name evidence="2" type="ORF">RY831_17215</name>
</gene>
<name>A0ABU6JB75_9BURK</name>
<dbReference type="RefSeq" id="WP_326507619.1">
    <property type="nucleotide sequence ID" value="NZ_JAWIIV010000014.1"/>
</dbReference>
<dbReference type="Proteomes" id="UP001352263">
    <property type="component" value="Unassembled WGS sequence"/>
</dbReference>
<dbReference type="Gene3D" id="3.40.50.1240">
    <property type="entry name" value="Phosphoglycerate mutase-like"/>
    <property type="match status" value="1"/>
</dbReference>
<evidence type="ECO:0000313" key="2">
    <source>
        <dbReference type="EMBL" id="MEC4720909.1"/>
    </source>
</evidence>
<evidence type="ECO:0000313" key="3">
    <source>
        <dbReference type="Proteomes" id="UP001352263"/>
    </source>
</evidence>
<dbReference type="SUPFAM" id="SSF53254">
    <property type="entry name" value="Phosphoglycerate mutase-like"/>
    <property type="match status" value="1"/>
</dbReference>
<protein>
    <submittedName>
        <fullName evidence="2">Histidine phosphatase family protein</fullName>
    </submittedName>
</protein>
<sequence>MTTLQHAMFRLAASLALLVAMSTCALVARADEALWSQLRQGGHVILMRHAVTLSGIGDPSNFMLGDCSTQRNLSGQGRDDARRIGRMFREKSIPVEDVWTSRWCRCIDTALLAFENAKTMPMLDSIFNDDAKRAAEKTAEAMRVITRAELKGNLVLVTHQQNIQALVGESLSSGEMLVARKDQSGRLKLLGRLQPPSR</sequence>
<dbReference type="InterPro" id="IPR029033">
    <property type="entry name" value="His_PPase_superfam"/>
</dbReference>
<keyword evidence="1" id="KW-0732">Signal</keyword>
<accession>A0ABU6JB75</accession>
<feature type="chain" id="PRO_5047180851" evidence="1">
    <location>
        <begin position="31"/>
        <end position="198"/>
    </location>
</feature>
<proteinExistence type="predicted"/>
<comment type="caution">
    <text evidence="2">The sequence shown here is derived from an EMBL/GenBank/DDBJ whole genome shotgun (WGS) entry which is preliminary data.</text>
</comment>
<organism evidence="2 3">
    <name type="scientific">Noviherbaspirillum album</name>
    <dbReference type="NCBI Taxonomy" id="3080276"/>
    <lineage>
        <taxon>Bacteria</taxon>
        <taxon>Pseudomonadati</taxon>
        <taxon>Pseudomonadota</taxon>
        <taxon>Betaproteobacteria</taxon>
        <taxon>Burkholderiales</taxon>
        <taxon>Oxalobacteraceae</taxon>
        <taxon>Noviherbaspirillum</taxon>
    </lineage>
</organism>
<dbReference type="EMBL" id="JAWIIV010000014">
    <property type="protein sequence ID" value="MEC4720909.1"/>
    <property type="molecule type" value="Genomic_DNA"/>
</dbReference>
<dbReference type="CDD" id="cd07040">
    <property type="entry name" value="HP"/>
    <property type="match status" value="1"/>
</dbReference>